<accession>A0A3P3WBP1</accession>
<feature type="transmembrane region" description="Helical" evidence="5">
    <location>
        <begin position="6"/>
        <end position="23"/>
    </location>
</feature>
<comment type="subcellular location">
    <subcellularLocation>
        <location evidence="1">Membrane</location>
        <topology evidence="1">Multi-pass membrane protein</topology>
    </subcellularLocation>
</comment>
<dbReference type="EMBL" id="RQVR01000005">
    <property type="protein sequence ID" value="RRJ92585.1"/>
    <property type="molecule type" value="Genomic_DNA"/>
</dbReference>
<evidence type="ECO:0000256" key="5">
    <source>
        <dbReference type="SAM" id="Phobius"/>
    </source>
</evidence>
<gene>
    <name evidence="7" type="ORF">EG849_06270</name>
</gene>
<dbReference type="GO" id="GO:0016020">
    <property type="term" value="C:membrane"/>
    <property type="evidence" value="ECO:0007669"/>
    <property type="project" value="UniProtKB-SubCell"/>
</dbReference>
<feature type="transmembrane region" description="Helical" evidence="5">
    <location>
        <begin position="65"/>
        <end position="85"/>
    </location>
</feature>
<feature type="transmembrane region" description="Helical" evidence="5">
    <location>
        <begin position="97"/>
        <end position="114"/>
    </location>
</feature>
<keyword evidence="8" id="KW-1185">Reference proteome</keyword>
<keyword evidence="4 5" id="KW-0472">Membrane</keyword>
<dbReference type="RefSeq" id="WP_125012226.1">
    <property type="nucleotide sequence ID" value="NZ_RQVR01000005.1"/>
</dbReference>
<feature type="transmembrane region" description="Helical" evidence="5">
    <location>
        <begin position="35"/>
        <end position="59"/>
    </location>
</feature>
<evidence type="ECO:0000313" key="7">
    <source>
        <dbReference type="EMBL" id="RRJ92585.1"/>
    </source>
</evidence>
<evidence type="ECO:0000256" key="2">
    <source>
        <dbReference type="ARBA" id="ARBA00022692"/>
    </source>
</evidence>
<name>A0A3P3WBP1_9FLAO</name>
<sequence>MDFPWHLYLMASIYILAGLNHFRKPKIYERIIPPYLAHAKLLNIVSGFAEIVFGVALMIPAFSIIGAWGIILLLVAFFTVHIYMLQDKKAGFGLPKGLLWLRIPLQFVLIYWASLYI</sequence>
<keyword evidence="3 5" id="KW-1133">Transmembrane helix</keyword>
<dbReference type="Proteomes" id="UP000271937">
    <property type="component" value="Unassembled WGS sequence"/>
</dbReference>
<organism evidence="7 8">
    <name type="scientific">Flavobacterium macacae</name>
    <dbReference type="NCBI Taxonomy" id="2488993"/>
    <lineage>
        <taxon>Bacteria</taxon>
        <taxon>Pseudomonadati</taxon>
        <taxon>Bacteroidota</taxon>
        <taxon>Flavobacteriia</taxon>
        <taxon>Flavobacteriales</taxon>
        <taxon>Flavobacteriaceae</taxon>
        <taxon>Flavobacterium</taxon>
    </lineage>
</organism>
<dbReference type="AlphaFoldDB" id="A0A3P3WBP1"/>
<comment type="caution">
    <text evidence="7">The sequence shown here is derived from an EMBL/GenBank/DDBJ whole genome shotgun (WGS) entry which is preliminary data.</text>
</comment>
<evidence type="ECO:0000313" key="8">
    <source>
        <dbReference type="Proteomes" id="UP000271937"/>
    </source>
</evidence>
<evidence type="ECO:0000256" key="4">
    <source>
        <dbReference type="ARBA" id="ARBA00023136"/>
    </source>
</evidence>
<protein>
    <submittedName>
        <fullName evidence="7">DoxX family protein</fullName>
    </submittedName>
</protein>
<proteinExistence type="predicted"/>
<reference evidence="7 8" key="1">
    <citation type="submission" date="2018-11" db="EMBL/GenBank/DDBJ databases">
        <title>Flavobacterium sp. nov., YIM 102600 draft genome.</title>
        <authorList>
            <person name="Li G."/>
            <person name="Jiang Y."/>
        </authorList>
    </citation>
    <scope>NUCLEOTIDE SEQUENCE [LARGE SCALE GENOMIC DNA]</scope>
    <source>
        <strain evidence="7 8">YIM 102600</strain>
    </source>
</reference>
<evidence type="ECO:0000256" key="1">
    <source>
        <dbReference type="ARBA" id="ARBA00004141"/>
    </source>
</evidence>
<feature type="domain" description="Methylamine utilisation protein MauE" evidence="6">
    <location>
        <begin position="8"/>
        <end position="88"/>
    </location>
</feature>
<keyword evidence="2 5" id="KW-0812">Transmembrane</keyword>
<dbReference type="Pfam" id="PF07291">
    <property type="entry name" value="MauE"/>
    <property type="match status" value="1"/>
</dbReference>
<dbReference type="PANTHER" id="PTHR36974">
    <property type="entry name" value="MEMBRANE PROTEIN-RELATED"/>
    <property type="match status" value="1"/>
</dbReference>
<dbReference type="OrthoDB" id="327939at2"/>
<dbReference type="InterPro" id="IPR009908">
    <property type="entry name" value="Methylamine_util_MauE"/>
</dbReference>
<dbReference type="GO" id="GO:0030416">
    <property type="term" value="P:methylamine metabolic process"/>
    <property type="evidence" value="ECO:0007669"/>
    <property type="project" value="InterPro"/>
</dbReference>
<evidence type="ECO:0000259" key="6">
    <source>
        <dbReference type="Pfam" id="PF07291"/>
    </source>
</evidence>
<dbReference type="PANTHER" id="PTHR36974:SF1">
    <property type="entry name" value="DOXX FAMILY MEMBRANE PROTEIN"/>
    <property type="match status" value="1"/>
</dbReference>
<evidence type="ECO:0000256" key="3">
    <source>
        <dbReference type="ARBA" id="ARBA00022989"/>
    </source>
</evidence>